<dbReference type="AlphaFoldDB" id="A0A917TCL9"/>
<dbReference type="EMBL" id="BMNA01000017">
    <property type="protein sequence ID" value="GGM17345.1"/>
    <property type="molecule type" value="Genomic_DNA"/>
</dbReference>
<dbReference type="Proteomes" id="UP000655208">
    <property type="component" value="Unassembled WGS sequence"/>
</dbReference>
<dbReference type="RefSeq" id="WP_188944796.1">
    <property type="nucleotide sequence ID" value="NZ_BMNA01000017.1"/>
</dbReference>
<protein>
    <submittedName>
        <fullName evidence="2">Uncharacterized protein</fullName>
    </submittedName>
</protein>
<organism evidence="2 3">
    <name type="scientific">Nakamurella endophytica</name>
    <dbReference type="NCBI Taxonomy" id="1748367"/>
    <lineage>
        <taxon>Bacteria</taxon>
        <taxon>Bacillati</taxon>
        <taxon>Actinomycetota</taxon>
        <taxon>Actinomycetes</taxon>
        <taxon>Nakamurellales</taxon>
        <taxon>Nakamurellaceae</taxon>
        <taxon>Nakamurella</taxon>
    </lineage>
</organism>
<evidence type="ECO:0000313" key="2">
    <source>
        <dbReference type="EMBL" id="GGM17345.1"/>
    </source>
</evidence>
<reference evidence="2" key="2">
    <citation type="submission" date="2020-09" db="EMBL/GenBank/DDBJ databases">
        <authorList>
            <person name="Sun Q."/>
            <person name="Zhou Y."/>
        </authorList>
    </citation>
    <scope>NUCLEOTIDE SEQUENCE</scope>
    <source>
        <strain evidence="2">CGMCC 4.7308</strain>
    </source>
</reference>
<feature type="region of interest" description="Disordered" evidence="1">
    <location>
        <begin position="1"/>
        <end position="31"/>
    </location>
</feature>
<name>A0A917TCL9_9ACTN</name>
<proteinExistence type="predicted"/>
<reference evidence="2" key="1">
    <citation type="journal article" date="2014" name="Int. J. Syst. Evol. Microbiol.">
        <title>Complete genome sequence of Corynebacterium casei LMG S-19264T (=DSM 44701T), isolated from a smear-ripened cheese.</title>
        <authorList>
            <consortium name="US DOE Joint Genome Institute (JGI-PGF)"/>
            <person name="Walter F."/>
            <person name="Albersmeier A."/>
            <person name="Kalinowski J."/>
            <person name="Ruckert C."/>
        </authorList>
    </citation>
    <scope>NUCLEOTIDE SEQUENCE</scope>
    <source>
        <strain evidence="2">CGMCC 4.7308</strain>
    </source>
</reference>
<comment type="caution">
    <text evidence="2">The sequence shown here is derived from an EMBL/GenBank/DDBJ whole genome shotgun (WGS) entry which is preliminary data.</text>
</comment>
<keyword evidence="3" id="KW-1185">Reference proteome</keyword>
<evidence type="ECO:0000313" key="3">
    <source>
        <dbReference type="Proteomes" id="UP000655208"/>
    </source>
</evidence>
<evidence type="ECO:0000256" key="1">
    <source>
        <dbReference type="SAM" id="MobiDB-lite"/>
    </source>
</evidence>
<accession>A0A917TCL9</accession>
<gene>
    <name evidence="2" type="ORF">GCM10011594_41770</name>
</gene>
<sequence>MTQVSGAGMASGGSGASSGSAAPHTGTDVGRGVVGIWPYRGGRLSTTVEEAACAVDQAEPVEVADNTDVTSEGSVPLPLVHDGTNSATATTAAAAVAGRSRPGTQHLRFMVFAT</sequence>